<organism evidence="2 3">
    <name type="scientific">Nesterenkonia salmonea</name>
    <dbReference type="NCBI Taxonomy" id="1804987"/>
    <lineage>
        <taxon>Bacteria</taxon>
        <taxon>Bacillati</taxon>
        <taxon>Actinomycetota</taxon>
        <taxon>Actinomycetes</taxon>
        <taxon>Micrococcales</taxon>
        <taxon>Micrococcaceae</taxon>
        <taxon>Nesterenkonia</taxon>
    </lineage>
</organism>
<evidence type="ECO:0000313" key="2">
    <source>
        <dbReference type="EMBL" id="TLP90590.1"/>
    </source>
</evidence>
<evidence type="ECO:0000256" key="1">
    <source>
        <dbReference type="SAM" id="MobiDB-lite"/>
    </source>
</evidence>
<reference evidence="2 3" key="1">
    <citation type="submission" date="2019-05" db="EMBL/GenBank/DDBJ databases">
        <title>Nesterenkonia sp. GY074 isolated from the Southern Atlantic Ocean.</title>
        <authorList>
            <person name="Zhang G."/>
        </authorList>
    </citation>
    <scope>NUCLEOTIDE SEQUENCE [LARGE SCALE GENOMIC DNA]</scope>
    <source>
        <strain evidence="2 3">GY074</strain>
    </source>
</reference>
<sequence length="93" mass="9927">MLKSVPIEESAARITRGPTSGGNPLSEQVFFSSGDGSRRDFHSLPPGHRQLKQESILSKEAEQPKPPAVTADQPVTSGTAGEVDGVEDDRPKM</sequence>
<feature type="region of interest" description="Disordered" evidence="1">
    <location>
        <begin position="1"/>
        <end position="93"/>
    </location>
</feature>
<gene>
    <name evidence="2" type="ORF">FEF26_15205</name>
</gene>
<comment type="caution">
    <text evidence="2">The sequence shown here is derived from an EMBL/GenBank/DDBJ whole genome shotgun (WGS) entry which is preliminary data.</text>
</comment>
<dbReference type="Proteomes" id="UP000310458">
    <property type="component" value="Unassembled WGS sequence"/>
</dbReference>
<evidence type="ECO:0000313" key="3">
    <source>
        <dbReference type="Proteomes" id="UP000310458"/>
    </source>
</evidence>
<dbReference type="EMBL" id="VAVZ01000081">
    <property type="protein sequence ID" value="TLP90590.1"/>
    <property type="molecule type" value="Genomic_DNA"/>
</dbReference>
<name>A0A5R9B342_9MICC</name>
<dbReference type="AlphaFoldDB" id="A0A5R9B342"/>
<protein>
    <submittedName>
        <fullName evidence="2">Uncharacterized protein</fullName>
    </submittedName>
</protein>
<proteinExistence type="predicted"/>
<feature type="compositionally biased region" description="Polar residues" evidence="1">
    <location>
        <begin position="17"/>
        <end position="35"/>
    </location>
</feature>
<dbReference type="RefSeq" id="WP_138254380.1">
    <property type="nucleotide sequence ID" value="NZ_VAVZ01000081.1"/>
</dbReference>
<accession>A0A5R9B342</accession>
<keyword evidence="3" id="KW-1185">Reference proteome</keyword>